<evidence type="ECO:0000313" key="2">
    <source>
        <dbReference type="Proteomes" id="UP000715095"/>
    </source>
</evidence>
<dbReference type="RefSeq" id="WP_205102649.1">
    <property type="nucleotide sequence ID" value="NZ_JACJJC010000009.1"/>
</dbReference>
<gene>
    <name evidence="1" type="ORF">H6A60_06720</name>
</gene>
<protein>
    <submittedName>
        <fullName evidence="1">Uncharacterized protein</fullName>
    </submittedName>
</protein>
<sequence>MAKFDLSIYVVKPLDEEKDRMSPVWSPAIFKGNVYRYYWKKMKKVECGQDGNDAKYFPIPIDDREFLVGLIVSGAQVRYADIAGIVRQPSAMVARTKSDIVVDGVSIKSWCSTVRIREDEQPTEDSIRQIGREILEKVRQIKLSGDGDLLRPDAVDMLDGICKHLGISR</sequence>
<keyword evidence="2" id="KW-1185">Reference proteome</keyword>
<evidence type="ECO:0000313" key="1">
    <source>
        <dbReference type="EMBL" id="MBM6704175.1"/>
    </source>
</evidence>
<accession>A0ABS2DS61</accession>
<name>A0ABS2DS61_9BURK</name>
<dbReference type="EMBL" id="JACJJC010000009">
    <property type="protein sequence ID" value="MBM6704175.1"/>
    <property type="molecule type" value="Genomic_DNA"/>
</dbReference>
<dbReference type="Proteomes" id="UP000715095">
    <property type="component" value="Unassembled WGS sequence"/>
</dbReference>
<reference evidence="1 2" key="1">
    <citation type="journal article" date="2021" name="Sci. Rep.">
        <title>The distribution of antibiotic resistance genes in chicken gut microbiota commensals.</title>
        <authorList>
            <person name="Juricova H."/>
            <person name="Matiasovicova J."/>
            <person name="Kubasova T."/>
            <person name="Cejkova D."/>
            <person name="Rychlik I."/>
        </authorList>
    </citation>
    <scope>NUCLEOTIDE SEQUENCE [LARGE SCALE GENOMIC DNA]</scope>
    <source>
        <strain evidence="1 2">An829</strain>
    </source>
</reference>
<proteinExistence type="predicted"/>
<comment type="caution">
    <text evidence="1">The sequence shown here is derived from an EMBL/GenBank/DDBJ whole genome shotgun (WGS) entry which is preliminary data.</text>
</comment>
<organism evidence="1 2">
    <name type="scientific">Sutterella massiliensis</name>
    <dbReference type="NCBI Taxonomy" id="1816689"/>
    <lineage>
        <taxon>Bacteria</taxon>
        <taxon>Pseudomonadati</taxon>
        <taxon>Pseudomonadota</taxon>
        <taxon>Betaproteobacteria</taxon>
        <taxon>Burkholderiales</taxon>
        <taxon>Sutterellaceae</taxon>
        <taxon>Sutterella</taxon>
    </lineage>
</organism>